<evidence type="ECO:0000256" key="10">
    <source>
        <dbReference type="RuleBase" id="RU003835"/>
    </source>
</evidence>
<dbReference type="SUPFAM" id="SSF53067">
    <property type="entry name" value="Actin-like ATPase domain"/>
    <property type="match status" value="2"/>
</dbReference>
<proteinExistence type="inferred from homology"/>
<protein>
    <recommendedName>
        <fullName evidence="9">Probable butyrate kinase</fullName>
        <shortName evidence="9">BK</shortName>
        <ecNumber evidence="9">2.7.2.7</ecNumber>
    </recommendedName>
    <alternativeName>
        <fullName evidence="9">Branched-chain carboxylic acid kinase</fullName>
    </alternativeName>
</protein>
<keyword evidence="7 9" id="KW-0067">ATP-binding</keyword>
<evidence type="ECO:0000256" key="7">
    <source>
        <dbReference type="ARBA" id="ARBA00022840"/>
    </source>
</evidence>
<evidence type="ECO:0000256" key="9">
    <source>
        <dbReference type="HAMAP-Rule" id="MF_00542"/>
    </source>
</evidence>
<dbReference type="InterPro" id="IPR043129">
    <property type="entry name" value="ATPase_NBD"/>
</dbReference>
<dbReference type="NCBIfam" id="NF002834">
    <property type="entry name" value="PRK03011.1-5"/>
    <property type="match status" value="1"/>
</dbReference>
<dbReference type="Pfam" id="PF00871">
    <property type="entry name" value="Acetate_kinase"/>
    <property type="match status" value="1"/>
</dbReference>
<organism evidence="11 12">
    <name type="scientific">Brotonthovivens ammoniilytica</name>
    <dbReference type="NCBI Taxonomy" id="2981725"/>
    <lineage>
        <taxon>Bacteria</taxon>
        <taxon>Bacillati</taxon>
        <taxon>Bacillota</taxon>
        <taxon>Clostridia</taxon>
        <taxon>Lachnospirales</taxon>
        <taxon>Lachnospiraceae</taxon>
        <taxon>Brotonthovivens</taxon>
    </lineage>
</organism>
<evidence type="ECO:0000313" key="12">
    <source>
        <dbReference type="Proteomes" id="UP001652442"/>
    </source>
</evidence>
<name>A0ABT2TFJ9_9FIRM</name>
<dbReference type="CDD" id="cd24011">
    <property type="entry name" value="ASKHA_NBD_BK"/>
    <property type="match status" value="1"/>
</dbReference>
<dbReference type="InterPro" id="IPR011245">
    <property type="entry name" value="Butyrate_kin"/>
</dbReference>
<keyword evidence="5 9" id="KW-0547">Nucleotide-binding</keyword>
<dbReference type="InterPro" id="IPR023865">
    <property type="entry name" value="Aliphatic_acid_kinase_CS"/>
</dbReference>
<dbReference type="NCBIfam" id="TIGR02707">
    <property type="entry name" value="butyr_kinase"/>
    <property type="match status" value="1"/>
</dbReference>
<reference evidence="11 12" key="1">
    <citation type="journal article" date="2021" name="ISME Commun">
        <title>Automated analysis of genomic sequences facilitates high-throughput and comprehensive description of bacteria.</title>
        <authorList>
            <person name="Hitch T.C.A."/>
        </authorList>
    </citation>
    <scope>NUCLEOTIDE SEQUENCE [LARGE SCALE GENOMIC DNA]</scope>
    <source>
        <strain evidence="11 12">Sanger_109</strain>
    </source>
</reference>
<comment type="caution">
    <text evidence="11">The sequence shown here is derived from an EMBL/GenBank/DDBJ whole genome shotgun (WGS) entry which is preliminary data.</text>
</comment>
<gene>
    <name evidence="9 11" type="primary">buk</name>
    <name evidence="11" type="ORF">OCV88_01220</name>
</gene>
<sequence length="358" mass="39408">MEKILVMNPGSTSTKIAVYQDETPVFVESIEHSQDELKKFDTIIEQYEMRKDLILDVMEKNGVKKEDLTAIVSRGGLLPPIEAGAYKVNDDMVWQLTYAPQNEHASNLGAVIARAISKELNDIPAYIYDAVTVDELEPLARVTGLPSMQRKGMGHNLNMRAAAMKYAKESGKSYNDISVVVAHLGGGITLSLHHHGRIVDMISDDEGPFSPERAGGLPVFQVIDMAASEGMDKKIMMKTVKSQGGLMGYFGVNDTRIVEKMMKDGDKKAGLIYNAMILNVARNIAKLAVYVDGGIDNIILTGGIAYSEYFTKEVEKRVKFIAPVIVYPGENEMESLALGALRVQRGEETAKTFVKVEK</sequence>
<evidence type="ECO:0000256" key="5">
    <source>
        <dbReference type="ARBA" id="ARBA00022741"/>
    </source>
</evidence>
<evidence type="ECO:0000256" key="8">
    <source>
        <dbReference type="ARBA" id="ARBA00048596"/>
    </source>
</evidence>
<dbReference type="PROSITE" id="PS01075">
    <property type="entry name" value="ACETATE_KINASE_1"/>
    <property type="match status" value="1"/>
</dbReference>
<dbReference type="PANTHER" id="PTHR21060">
    <property type="entry name" value="ACETATE KINASE"/>
    <property type="match status" value="1"/>
</dbReference>
<evidence type="ECO:0000256" key="6">
    <source>
        <dbReference type="ARBA" id="ARBA00022777"/>
    </source>
</evidence>
<comment type="similarity">
    <text evidence="2 9 10">Belongs to the acetokinase family.</text>
</comment>
<dbReference type="InterPro" id="IPR000890">
    <property type="entry name" value="Aliphatic_acid_kin_short-chain"/>
</dbReference>
<dbReference type="PANTHER" id="PTHR21060:SF3">
    <property type="entry name" value="BUTYRATE KINASE 2-RELATED"/>
    <property type="match status" value="1"/>
</dbReference>
<keyword evidence="3 9" id="KW-0963">Cytoplasm</keyword>
<dbReference type="GO" id="GO:0047761">
    <property type="term" value="F:butyrate kinase activity"/>
    <property type="evidence" value="ECO:0007669"/>
    <property type="project" value="UniProtKB-EC"/>
</dbReference>
<dbReference type="PRINTS" id="PR00471">
    <property type="entry name" value="ACETATEKNASE"/>
</dbReference>
<comment type="subcellular location">
    <subcellularLocation>
        <location evidence="1 9">Cytoplasm</location>
    </subcellularLocation>
</comment>
<evidence type="ECO:0000313" key="11">
    <source>
        <dbReference type="EMBL" id="MCU6760954.1"/>
    </source>
</evidence>
<keyword evidence="4 9" id="KW-0808">Transferase</keyword>
<evidence type="ECO:0000256" key="2">
    <source>
        <dbReference type="ARBA" id="ARBA00008748"/>
    </source>
</evidence>
<evidence type="ECO:0000256" key="4">
    <source>
        <dbReference type="ARBA" id="ARBA00022679"/>
    </source>
</evidence>
<accession>A0ABT2TFJ9</accession>
<dbReference type="EC" id="2.7.2.7" evidence="9"/>
<keyword evidence="6 9" id="KW-0418">Kinase</keyword>
<evidence type="ECO:0000256" key="3">
    <source>
        <dbReference type="ARBA" id="ARBA00022490"/>
    </source>
</evidence>
<dbReference type="PIRSF" id="PIRSF036458">
    <property type="entry name" value="Butyrate_kin"/>
    <property type="match status" value="1"/>
</dbReference>
<dbReference type="RefSeq" id="WP_158423832.1">
    <property type="nucleotide sequence ID" value="NZ_JAOQJQ010000001.1"/>
</dbReference>
<dbReference type="HAMAP" id="MF_00542">
    <property type="entry name" value="Butyrate_kinase"/>
    <property type="match status" value="1"/>
</dbReference>
<evidence type="ECO:0000256" key="1">
    <source>
        <dbReference type="ARBA" id="ARBA00004496"/>
    </source>
</evidence>
<dbReference type="EMBL" id="JAOQJQ010000001">
    <property type="protein sequence ID" value="MCU6760954.1"/>
    <property type="molecule type" value="Genomic_DNA"/>
</dbReference>
<comment type="catalytic activity">
    <reaction evidence="8 9">
        <text>butanoate + ATP = butanoyl phosphate + ADP</text>
        <dbReference type="Rhea" id="RHEA:13585"/>
        <dbReference type="ChEBI" id="CHEBI:17968"/>
        <dbReference type="ChEBI" id="CHEBI:30616"/>
        <dbReference type="ChEBI" id="CHEBI:58079"/>
        <dbReference type="ChEBI" id="CHEBI:456216"/>
        <dbReference type="EC" id="2.7.2.7"/>
    </reaction>
</comment>
<dbReference type="Proteomes" id="UP001652442">
    <property type="component" value="Unassembled WGS sequence"/>
</dbReference>
<keyword evidence="12" id="KW-1185">Reference proteome</keyword>
<dbReference type="Gene3D" id="3.30.420.40">
    <property type="match status" value="2"/>
</dbReference>